<reference evidence="3" key="1">
    <citation type="submission" date="2020-09" db="EMBL/GenBank/DDBJ databases">
        <title>Desulfogranum mesoprofundum gen. nov., sp. nov., a novel mesophilic, sulfate-reducing chemolithoautotroph isolated from a deep-sea hydrothermal vent chimney in the Suiyo Seamount.</title>
        <authorList>
            <person name="Hashimoto Y."/>
            <person name="Nakagawa S."/>
        </authorList>
    </citation>
    <scope>NUCLEOTIDE SEQUENCE</scope>
    <source>
        <strain evidence="3">KT2</strain>
    </source>
</reference>
<dbReference type="AlphaFoldDB" id="A0A8D5FQ18"/>
<keyword evidence="4" id="KW-1185">Reference proteome</keyword>
<accession>A0A8D5FQ18</accession>
<keyword evidence="1" id="KW-0012">Acyltransferase</keyword>
<keyword evidence="1" id="KW-0808">Transferase</keyword>
<evidence type="ECO:0000256" key="1">
    <source>
        <dbReference type="ARBA" id="ARBA00023315"/>
    </source>
</evidence>
<organism evidence="3 4">
    <name type="scientific">Desulfomarina profundi</name>
    <dbReference type="NCBI Taxonomy" id="2772557"/>
    <lineage>
        <taxon>Bacteria</taxon>
        <taxon>Pseudomonadati</taxon>
        <taxon>Thermodesulfobacteriota</taxon>
        <taxon>Desulfobulbia</taxon>
        <taxon>Desulfobulbales</taxon>
        <taxon>Desulfobulbaceae</taxon>
        <taxon>Desulfomarina</taxon>
    </lineage>
</organism>
<dbReference type="PANTHER" id="PTHR34069">
    <property type="entry name" value="3-OXOACYL-[ACYL-CARRIER-PROTEIN] SYNTHASE 3"/>
    <property type="match status" value="1"/>
</dbReference>
<dbReference type="KEGG" id="dbk:DGMP_23430"/>
<dbReference type="Proteomes" id="UP000826725">
    <property type="component" value="Chromosome"/>
</dbReference>
<proteinExistence type="predicted"/>
<dbReference type="NCBIfam" id="NF005293">
    <property type="entry name" value="PRK06816.1"/>
    <property type="match status" value="1"/>
</dbReference>
<evidence type="ECO:0000313" key="4">
    <source>
        <dbReference type="Proteomes" id="UP000826725"/>
    </source>
</evidence>
<evidence type="ECO:0000313" key="3">
    <source>
        <dbReference type="EMBL" id="BCL61650.1"/>
    </source>
</evidence>
<dbReference type="GO" id="GO:0044550">
    <property type="term" value="P:secondary metabolite biosynthetic process"/>
    <property type="evidence" value="ECO:0007669"/>
    <property type="project" value="TreeGrafter"/>
</dbReference>
<dbReference type="RefSeq" id="WP_228854077.1">
    <property type="nucleotide sequence ID" value="NZ_AP024086.1"/>
</dbReference>
<gene>
    <name evidence="3" type="primary">darB</name>
    <name evidence="3" type="ORF">DGMP_23430</name>
</gene>
<dbReference type="Pfam" id="PF08541">
    <property type="entry name" value="ACP_syn_III_C"/>
    <property type="match status" value="1"/>
</dbReference>
<feature type="domain" description="Beta-ketoacyl-[acyl-carrier-protein] synthase III C-terminal" evidence="2">
    <location>
        <begin position="286"/>
        <end position="363"/>
    </location>
</feature>
<name>A0A8D5FQ18_9BACT</name>
<dbReference type="EMBL" id="AP024086">
    <property type="protein sequence ID" value="BCL61650.1"/>
    <property type="molecule type" value="Genomic_DNA"/>
</dbReference>
<evidence type="ECO:0000259" key="2">
    <source>
        <dbReference type="Pfam" id="PF08541"/>
    </source>
</evidence>
<dbReference type="CDD" id="cd00827">
    <property type="entry name" value="init_cond_enzymes"/>
    <property type="match status" value="1"/>
</dbReference>
<dbReference type="InterPro" id="IPR013747">
    <property type="entry name" value="ACP_syn_III_C"/>
</dbReference>
<sequence>MDVYINSLASFLPNNPVTNDEIENVLGTINDIPSRTRQRILNNNKIKTRYYAIDPDSGKFTHTNAQLTAEAVKNLSAAGRFSLEEVECLCCGTSSPDLLMPGHGVMVAGELALPPCDVVTTSGICIAGITALKHACMNVATGCTKNGIATGSELASSFMRAGFFHVDADPEADIKKKPILAFDTDFLRWMLSDGAGAAWVSRQKNEKGLSLRVEWIEHRSYAGELDTCMYAGGLKLDAGRIKGWREMESSMEAAGLNCLAVKQDVRLLDAHIVSTAMDRTLTAVAEKHKLKPEQIDWYLPHYSSHFFRDRFYEGMKRAGFEIPYEKWFTNLYQVGNIGSASIYLILEALFYSDKVKDGDTILCFIPESGRFAHSFMLLSAVY</sequence>
<dbReference type="GO" id="GO:0016746">
    <property type="term" value="F:acyltransferase activity"/>
    <property type="evidence" value="ECO:0007669"/>
    <property type="project" value="UniProtKB-KW"/>
</dbReference>
<protein>
    <recommendedName>
        <fullName evidence="2">Beta-ketoacyl-[acyl-carrier-protein] synthase III C-terminal domain-containing protein</fullName>
    </recommendedName>
</protein>
<dbReference type="PANTHER" id="PTHR34069:SF2">
    <property type="entry name" value="BETA-KETOACYL-[ACYL-CARRIER-PROTEIN] SYNTHASE III"/>
    <property type="match status" value="1"/>
</dbReference>